<proteinExistence type="inferred from homology"/>
<dbReference type="PROSITE" id="PS51257">
    <property type="entry name" value="PROKAR_LIPOPROTEIN"/>
    <property type="match status" value="1"/>
</dbReference>
<dbReference type="PANTHER" id="PTHR30483">
    <property type="entry name" value="LEUCINE-SPECIFIC-BINDING PROTEIN"/>
    <property type="match status" value="1"/>
</dbReference>
<evidence type="ECO:0000256" key="3">
    <source>
        <dbReference type="SAM" id="SignalP"/>
    </source>
</evidence>
<evidence type="ECO:0000313" key="5">
    <source>
        <dbReference type="EMBL" id="MBG6134160.1"/>
    </source>
</evidence>
<comment type="similarity">
    <text evidence="1">Belongs to the leucine-binding protein family.</text>
</comment>
<evidence type="ECO:0000256" key="2">
    <source>
        <dbReference type="ARBA" id="ARBA00022729"/>
    </source>
</evidence>
<keyword evidence="6" id="KW-1185">Reference proteome</keyword>
<organism evidence="5 6">
    <name type="scientific">Longispora fulva</name>
    <dbReference type="NCBI Taxonomy" id="619741"/>
    <lineage>
        <taxon>Bacteria</taxon>
        <taxon>Bacillati</taxon>
        <taxon>Actinomycetota</taxon>
        <taxon>Actinomycetes</taxon>
        <taxon>Micromonosporales</taxon>
        <taxon>Micromonosporaceae</taxon>
        <taxon>Longispora</taxon>
    </lineage>
</organism>
<dbReference type="RefSeq" id="WP_197001426.1">
    <property type="nucleotide sequence ID" value="NZ_BONS01000026.1"/>
</dbReference>
<dbReference type="InterPro" id="IPR051010">
    <property type="entry name" value="BCAA_transport"/>
</dbReference>
<dbReference type="InterPro" id="IPR028082">
    <property type="entry name" value="Peripla_BP_I"/>
</dbReference>
<accession>A0A8J7KDM1</accession>
<comment type="caution">
    <text evidence="5">The sequence shown here is derived from an EMBL/GenBank/DDBJ whole genome shotgun (WGS) entry which is preliminary data.</text>
</comment>
<sequence>MRPSFRGTAARPFVALLALAISAGCSGSSLGGSTDAPASTVKIGLLVSQSGVYKSVGDDMRNGFQLYLALNGGKLGGHPVEVVTADEGDGADTARPAAERLIKQDKVLALAGVVGAGSVAAVKPLLDANKVPLVGANGRPTKLADPAWVWHTSYVSTEPGLVMGEYVHKAVDGPVYVIGPDYQGGWDEIGGFVEAFTKAGGKLANPDGKPAYTPFPATKNFQPFLAPIAESGAKAVYTFYAGGAAVDFVKQYQQFGLAGKVPLYSAGFLTEGGVLTAEGDAAANIYNSLNYSPDLDNPANRTFTSEYQKKFGGQPTTFAMATYDAAAVLDKAIAAAGGKLTSQTLNDAIGKVGQISSPRGPWQFDAAGHTPVQKWYLRQVRKDGATLSNVLVQELGTVGG</sequence>
<dbReference type="PANTHER" id="PTHR30483:SF6">
    <property type="entry name" value="PERIPLASMIC BINDING PROTEIN OF ABC TRANSPORTER FOR NATURAL AMINO ACIDS"/>
    <property type="match status" value="1"/>
</dbReference>
<dbReference type="SUPFAM" id="SSF53822">
    <property type="entry name" value="Periplasmic binding protein-like I"/>
    <property type="match status" value="1"/>
</dbReference>
<feature type="domain" description="Leucine-binding protein" evidence="4">
    <location>
        <begin position="40"/>
        <end position="385"/>
    </location>
</feature>
<keyword evidence="2 3" id="KW-0732">Signal</keyword>
<feature type="chain" id="PRO_5038689289" evidence="3">
    <location>
        <begin position="32"/>
        <end position="400"/>
    </location>
</feature>
<dbReference type="Proteomes" id="UP000622552">
    <property type="component" value="Unassembled WGS sequence"/>
</dbReference>
<dbReference type="CDD" id="cd20014">
    <property type="entry name" value="PBP1_RPA0668_benzoate-like"/>
    <property type="match status" value="1"/>
</dbReference>
<evidence type="ECO:0000256" key="1">
    <source>
        <dbReference type="ARBA" id="ARBA00010062"/>
    </source>
</evidence>
<dbReference type="AlphaFoldDB" id="A0A8J7KDM1"/>
<feature type="signal peptide" evidence="3">
    <location>
        <begin position="1"/>
        <end position="31"/>
    </location>
</feature>
<evidence type="ECO:0000313" key="6">
    <source>
        <dbReference type="Proteomes" id="UP000622552"/>
    </source>
</evidence>
<dbReference type="InterPro" id="IPR028081">
    <property type="entry name" value="Leu-bd"/>
</dbReference>
<dbReference type="EMBL" id="JADOUF010000001">
    <property type="protein sequence ID" value="MBG6134160.1"/>
    <property type="molecule type" value="Genomic_DNA"/>
</dbReference>
<evidence type="ECO:0000259" key="4">
    <source>
        <dbReference type="Pfam" id="PF13458"/>
    </source>
</evidence>
<name>A0A8J7KDM1_9ACTN</name>
<gene>
    <name evidence="5" type="ORF">IW245_000354</name>
</gene>
<dbReference type="Gene3D" id="3.40.50.2300">
    <property type="match status" value="2"/>
</dbReference>
<dbReference type="Pfam" id="PF13458">
    <property type="entry name" value="Peripla_BP_6"/>
    <property type="match status" value="1"/>
</dbReference>
<protein>
    <submittedName>
        <fullName evidence="5">Branched-chain amino acid transport system substrate-binding protein</fullName>
    </submittedName>
</protein>
<reference evidence="5" key="1">
    <citation type="submission" date="2020-11" db="EMBL/GenBank/DDBJ databases">
        <title>Sequencing the genomes of 1000 actinobacteria strains.</title>
        <authorList>
            <person name="Klenk H.-P."/>
        </authorList>
    </citation>
    <scope>NUCLEOTIDE SEQUENCE</scope>
    <source>
        <strain evidence="5">DSM 45356</strain>
    </source>
</reference>